<dbReference type="InterPro" id="IPR021866">
    <property type="entry name" value="SpoIIAA-like"/>
</dbReference>
<dbReference type="AlphaFoldDB" id="A0A1Q9WEN6"/>
<dbReference type="Proteomes" id="UP000179636">
    <property type="component" value="Unassembled WGS sequence"/>
</dbReference>
<dbReference type="InterPro" id="IPR036513">
    <property type="entry name" value="STAS_dom_sf"/>
</dbReference>
<proteinExistence type="predicted"/>
<dbReference type="Pfam" id="PF11964">
    <property type="entry name" value="SpoIIAA-like"/>
    <property type="match status" value="1"/>
</dbReference>
<dbReference type="STRING" id="1908205.BKG60_06380"/>
<dbReference type="EMBL" id="MLHV01000009">
    <property type="protein sequence ID" value="OHU00812.1"/>
    <property type="molecule type" value="Genomic_DNA"/>
</dbReference>
<organism evidence="1 2">
    <name type="scientific">Mycobacterium syngnathidarum</name>
    <dbReference type="NCBI Taxonomy" id="1908205"/>
    <lineage>
        <taxon>Bacteria</taxon>
        <taxon>Bacillati</taxon>
        <taxon>Actinomycetota</taxon>
        <taxon>Actinomycetes</taxon>
        <taxon>Mycobacteriales</taxon>
        <taxon>Mycobacteriaceae</taxon>
        <taxon>Mycobacterium</taxon>
    </lineage>
</organism>
<comment type="caution">
    <text evidence="1">The sequence shown here is derived from an EMBL/GenBank/DDBJ whole genome shotgun (WGS) entry which is preliminary data.</text>
</comment>
<name>A0A1Q9WEN6_9MYCO</name>
<keyword evidence="2" id="KW-1185">Reference proteome</keyword>
<protein>
    <submittedName>
        <fullName evidence="1">STAS/SEC14 domain-containing protein</fullName>
    </submittedName>
</protein>
<dbReference type="InterPro" id="IPR038396">
    <property type="entry name" value="SpoIIAA-like_sf"/>
</dbReference>
<sequence>MIDFLAEGADNIVGIRFSGKLSPSDYRDVLGPHVEAMLQRFRALKVLILMDESFEGWTFSAAWANTVFDFKHRGDFDKIAMVGAPKWEEWCVRKPASWLIRGELRTYPRDRLTDAWRWLRE</sequence>
<accession>A0A1S1K615</accession>
<evidence type="ECO:0000313" key="1">
    <source>
        <dbReference type="EMBL" id="OHU00812.1"/>
    </source>
</evidence>
<evidence type="ECO:0000313" key="2">
    <source>
        <dbReference type="Proteomes" id="UP000179636"/>
    </source>
</evidence>
<dbReference type="RefSeq" id="WP_070944999.1">
    <property type="nucleotide sequence ID" value="NZ_MLCL01000024.1"/>
</dbReference>
<dbReference type="OrthoDB" id="4729899at2"/>
<gene>
    <name evidence="1" type="ORF">BKG61_12415</name>
</gene>
<dbReference type="Gene3D" id="3.40.50.10600">
    <property type="entry name" value="SpoIIaa-like domains"/>
    <property type="match status" value="1"/>
</dbReference>
<reference evidence="1 2" key="1">
    <citation type="submission" date="2016-10" db="EMBL/GenBank/DDBJ databases">
        <title>Evaluation of Human, Animal and Environmental Mycobacterium chelonae Isolates by Core Genome Phylogenomic Analysis, Targeted Gene Comparison, and Anti-microbial Susceptibility Patterns: A Tale of Mistaken Identities.</title>
        <authorList>
            <person name="Fogelson S.B."/>
            <person name="Camus A.C."/>
            <person name="Lorenz W."/>
            <person name="Vasireddy R."/>
            <person name="Vasireddy S."/>
            <person name="Smith T."/>
            <person name="Brown-Elliott B.A."/>
            <person name="Wallace R.J.Jr."/>
            <person name="Hasan N.A."/>
            <person name="Reischl U."/>
            <person name="Sanchez S."/>
        </authorList>
    </citation>
    <scope>NUCLEOTIDE SEQUENCE [LARGE SCALE GENOMIC DNA]</scope>
    <source>
        <strain evidence="1 2">24999</strain>
    </source>
</reference>
<accession>A0A1Q9WEN6</accession>
<dbReference type="SUPFAM" id="SSF52091">
    <property type="entry name" value="SpoIIaa-like"/>
    <property type="match status" value="1"/>
</dbReference>